<dbReference type="CDD" id="cd11756">
    <property type="entry name" value="GH94N_ChvB_NdvB_1_like"/>
    <property type="match status" value="1"/>
</dbReference>
<feature type="domain" description="Glycosyl hydrolase 94 supersandwich" evidence="4">
    <location>
        <begin position="2121"/>
        <end position="2390"/>
    </location>
</feature>
<dbReference type="CDD" id="cd11753">
    <property type="entry name" value="GH94N_ChvB_NdvB_2_like"/>
    <property type="match status" value="1"/>
</dbReference>
<keyword evidence="2" id="KW-0808">Transferase</keyword>
<dbReference type="Proteomes" id="UP001179181">
    <property type="component" value="Unassembled WGS sequence"/>
</dbReference>
<dbReference type="InterPro" id="IPR033432">
    <property type="entry name" value="GH94_catalytic"/>
</dbReference>
<dbReference type="Pfam" id="PF17167">
    <property type="entry name" value="Glyco_hydro_94"/>
    <property type="match status" value="1"/>
</dbReference>
<keyword evidence="3" id="KW-0812">Transmembrane</keyword>
<dbReference type="Gene3D" id="1.50.10.10">
    <property type="match status" value="1"/>
</dbReference>
<name>A0ABX0UPC5_9BACT</name>
<organism evidence="7 8">
    <name type="scientific">Dyadobacter arcticus</name>
    <dbReference type="NCBI Taxonomy" id="1078754"/>
    <lineage>
        <taxon>Bacteria</taxon>
        <taxon>Pseudomonadati</taxon>
        <taxon>Bacteroidota</taxon>
        <taxon>Cytophagia</taxon>
        <taxon>Cytophagales</taxon>
        <taxon>Spirosomataceae</taxon>
        <taxon>Dyadobacter</taxon>
    </lineage>
</organism>
<feature type="transmembrane region" description="Helical" evidence="3">
    <location>
        <begin position="463"/>
        <end position="490"/>
    </location>
</feature>
<dbReference type="Pfam" id="PF06165">
    <property type="entry name" value="GH94_b-supersand"/>
    <property type="match status" value="2"/>
</dbReference>
<keyword evidence="1" id="KW-0328">Glycosyltransferase</keyword>
<feature type="transmembrane region" description="Helical" evidence="3">
    <location>
        <begin position="863"/>
        <end position="884"/>
    </location>
</feature>
<sequence>MINVLKAAVMKVTTASVIDILSRLRVYFQRNNTLKGTADEEPFRSELYSTDQMDRHGRVVARSHKLLKDACPDQLLKRLDDNEKTLIEVRNLLVENIRQGDIITPGGEWLLDNFYLIEEQVIIARKHLPKGYSEGLPSLSEGISKGMPRVYDIVLEIISHSDGRVDLKTLGSFIAAYQSITLLTLGELWAIPIMLRLAVIENLRRVCGNIGLDMVDHNLADYWADRMIATVKEEPADLILTIADMARSKPVLASPFVAGFTKKLLGKGPALVLPLSWMEQQLSAGGSSSNDLVRQENQKQAADQVSVRNCIGTLRFLGATDWRDFVEALSSVEQTFRSDPSGTYPLMDFATRDRYRHVVETLSKASGLSETQVAEKVVELATVQKNRESGKHAHVGYYLIDKGIKDTELATGAKFNWAQELIRNVRKVPVFIYLNCIVLLTCLFAGGMFYLAYSSGNFAKTTLIWIGLLSVSGAAQLAVSLVNWLSTIWVGPKLLPRMDFSQGIPAEYCTLVIVPTMISNESYIEELVESLEIRFLANKEANLHFGLLTDFLDADTETTPQDGALLNLTRTRIEALNDKYKLEGEDIFFLFHRPRTWNPSESKWMGYERKRGKLSALNALLRGRGANAFSLISGDYTILRQVRYVITLDSDTQLPREAVWKFVATMAHPLNQAIYSKTERRVTEGYGILQPRLASALAKTSASLYLRMQGDVSGIDPYTLVSSDVYQDLFGEGSFIGKGIYDVDVFEEALDGVFQENRILSHDLLEGCYTRSGLISDVLLYEENPARYETDVRRKHRWIRGDWQIGAWMLPFVTGANGRLTRNKLTTLSRWKILDNLRRSLLSLSLTLLLLTGWLILPYPWFWTLAVTIIILMPVMIAAGWQLVNKPLDLNLKAHFSEVGISVRDTLIRFVFGLAVLPFESLRYTDAVFRTNWRMIVSGKKLLEWTPSATVAKNAGGDLGSVYKSMWIAPLLSLVCIAVLLATDLEALLVASPILLLWLLAPAIAWRLSIPEKEESLTLPEEQVAFLHKTARKTWLFFQQFVTETENWLPPDNFQLQPVPVIAHRTSPTNLGLALLANLTAYDFGYIAGGELVERCRQTLNSMSRLERYNGHFYNWYNTQTLLPLAPRYVSTVDSGNLIGHLLTLRQGFLAIAVEPVFHERIFDGFKTTAGIIKDFSGNRSSLIDQILGLLEEAPSEVNSISFLKKRLDRLFTFANELVFSQVSRGTDAAKWSERLLAQIVKIKDDLASLIPWAEMLPVPTGLEKLRFMDEVPTLKALSERKEMFAREADNYSGEMLNAENRTWLNAMLTVLEKDDSVAMQRLLTLQLLAETCEQQSTVEYDFLFDKATCLLRIGFNVDDQRKDDSFYDLLASEARLGIFAAIAQGKLPQESWFSLGRLLTNSGGDPILLSWSGSMFEYLMPQLVMPSYENTLLHQTSKATVKRQIDYAQQRGIPWGISESAYNTVDASMNYQYRAFGVPGLGLKRGLEEDLVIAPYASMMALMVSPAKACANLQLLSNEGFEGEYGFYEAIDYTPGRVPRGKTHSILYSFMVHHQGMGFLSLSYLLLNKPLQQRFTAELRFQATLLLLQERIPRATLFYAHTADQIESQILTNDSEIRNVTTPNTAMPEIQLLSNGRYQVMISNSGGGYSRWKDIAVTRWREDTTRDNRGTFCYIKDVATGKFWSNTHQPVISEPRSYQALFSLGHVEFTRQDHGIDTKTEIVISPEDDTEMRKVKITNRSLTTRILDITSYAEIVLASQASDEAHPAFSNLFVQTEIIEQHRAVFCSRRPRSVEERPPWMFHQMEVHGAVVQTVSYETDRMEFIGRGKTLANPQSMAAEMLSGKSGAVLDPIVSIRYRISLKPGQTASIDMIYGISETREACEALMHKYRDKHLKKRAFELSWTHSQVLLRQINATEADAQLYDKLASSIIYSNPALRADASVINNNFRGQSGLWSHSVSGDLPIVLVHIYDAESLELVRQMLQAHAYWRLKGLAVDLVIWNEDYGSYRQVLQEQILGLISSEIVYSMNYSKPGNIFVKSADQISPEDRILFESVARVIIQDNKGTLSEQINNLLTTERVLPGLLIPKSKAMPESQSRVSLPKDLLFFNETGGFTANGKEYKIITDKNKTTPAPWVNVIANPDFGTVISESGSAYTWAVNAHEYRITPWSNDPVSDVGGEAFYLLDEDTGYFWSPSPFPARGATPYITTHGFGYSMFEHTEQGIFSEMCVFVDKALPVKFIVLKIKNESGRERKLSATGFMEMVLGDIRSKTAMHILSEQDPETGALLLRNRYNTAFAERVTFFRVDSPNATATTSRSEFIGRNRGLENPQAMQRKKLSDKTGAGLDPCAALQVRFDLLDGEEKEIIFQLGNDENVQAVNALIQKFAEKDQVIQSFREVKAYWEDVLEAVQVTTPDTGLNLLANGWLTYQTLACRIFARSGFYQSGGAFGFRDQLQDVLALLSTQPDLAKKQILLSASRQFVEGDVQHWWHPPEGRGVRTHCSDDLLWLPYVVERYVTATGDFSILNESVGFLESRLLQPQEESLYDLPVSGNASGTLYVHCMRAIEHGRRFGVHGLPLIGAGDWNDGMDQVGNKGFGESVWLAFFLYDVLMRFEKVATQFGDPVFATTCRTDAVQLQKNIESAAWDGEWYKRAWFDDGTPLGSKQNRECRIDAIAQSWAVLSGAGSDSRKIQAMGSLDKHLVRRDLQLIQLLNPPFDEKDGLNPGYIKGYVPGVRENGGQYSHAAIWSLMAFAALGDREKVYELFSLVNPVNHASNAAAVKQYKVEPYVMAADVYANTSHKGRGGWTWYTGSSGWMYQFITGSLIGIQLKENRLQLKPCFPLNWPSVQIKYRFGSATYQITVFQVQDKENSWWKADDESGDGDTLLLKNDGMEHRVDVFIGILNNISALPETRMPLTV</sequence>
<dbReference type="PANTHER" id="PTHR37469:SF2">
    <property type="entry name" value="CELLOBIONIC ACID PHOSPHORYLASE"/>
    <property type="match status" value="1"/>
</dbReference>
<dbReference type="SUPFAM" id="SSF48208">
    <property type="entry name" value="Six-hairpin glycosidases"/>
    <property type="match status" value="1"/>
</dbReference>
<dbReference type="SUPFAM" id="SSF74650">
    <property type="entry name" value="Galactose mutarotase-like"/>
    <property type="match status" value="2"/>
</dbReference>
<dbReference type="InterPro" id="IPR008928">
    <property type="entry name" value="6-hairpin_glycosidase_sf"/>
</dbReference>
<dbReference type="Gene3D" id="1.50.10.140">
    <property type="match status" value="2"/>
</dbReference>
<dbReference type="Gene3D" id="2.60.420.10">
    <property type="entry name" value="Maltose phosphorylase, domain 3"/>
    <property type="match status" value="1"/>
</dbReference>
<dbReference type="InterPro" id="IPR019282">
    <property type="entry name" value="Glycoamylase-like_cons_dom"/>
</dbReference>
<keyword evidence="3" id="KW-1133">Transmembrane helix</keyword>
<dbReference type="InterPro" id="IPR037018">
    <property type="entry name" value="GH65_N"/>
</dbReference>
<evidence type="ECO:0000259" key="5">
    <source>
        <dbReference type="Pfam" id="PF10091"/>
    </source>
</evidence>
<dbReference type="SMART" id="SM01068">
    <property type="entry name" value="CBM_X"/>
    <property type="match status" value="2"/>
</dbReference>
<dbReference type="EMBL" id="JAASQJ010000004">
    <property type="protein sequence ID" value="NIJ54802.1"/>
    <property type="molecule type" value="Genomic_DNA"/>
</dbReference>
<feature type="domain" description="Glycosyl hydrolase 94 supersandwich" evidence="4">
    <location>
        <begin position="1617"/>
        <end position="1893"/>
    </location>
</feature>
<dbReference type="Pfam" id="PF10091">
    <property type="entry name" value="Glycoamylase"/>
    <property type="match status" value="1"/>
</dbReference>
<proteinExistence type="predicted"/>
<evidence type="ECO:0000256" key="3">
    <source>
        <dbReference type="SAM" id="Phobius"/>
    </source>
</evidence>
<feature type="transmembrane region" description="Helical" evidence="3">
    <location>
        <begin position="430"/>
        <end position="451"/>
    </location>
</feature>
<feature type="domain" description="Glycosyl hydrolase 94 catalytic" evidence="6">
    <location>
        <begin position="2404"/>
        <end position="2829"/>
    </location>
</feature>
<feature type="domain" description="Glycoamylase-like" evidence="5">
    <location>
        <begin position="1371"/>
        <end position="1576"/>
    </location>
</feature>
<evidence type="ECO:0000259" key="6">
    <source>
        <dbReference type="Pfam" id="PF17167"/>
    </source>
</evidence>
<keyword evidence="3" id="KW-0472">Membrane</keyword>
<accession>A0ABX0UPC5</accession>
<evidence type="ECO:0000256" key="2">
    <source>
        <dbReference type="ARBA" id="ARBA00022679"/>
    </source>
</evidence>
<dbReference type="RefSeq" id="WP_229211980.1">
    <property type="nucleotide sequence ID" value="NZ_JAASQJ010000004.1"/>
</dbReference>
<evidence type="ECO:0000313" key="7">
    <source>
        <dbReference type="EMBL" id="NIJ54802.1"/>
    </source>
</evidence>
<dbReference type="InterPro" id="IPR037820">
    <property type="entry name" value="GH94N_NdvB"/>
</dbReference>
<evidence type="ECO:0000313" key="8">
    <source>
        <dbReference type="Proteomes" id="UP001179181"/>
    </source>
</evidence>
<feature type="transmembrane region" description="Helical" evidence="3">
    <location>
        <begin position="840"/>
        <end position="857"/>
    </location>
</feature>
<feature type="transmembrane region" description="Helical" evidence="3">
    <location>
        <begin position="174"/>
        <end position="195"/>
    </location>
</feature>
<keyword evidence="8" id="KW-1185">Reference proteome</keyword>
<dbReference type="InterPro" id="IPR037824">
    <property type="entry name" value="GH94N_2_NdvB"/>
</dbReference>
<evidence type="ECO:0000256" key="1">
    <source>
        <dbReference type="ARBA" id="ARBA00022676"/>
    </source>
</evidence>
<reference evidence="7 8" key="1">
    <citation type="submission" date="2020-03" db="EMBL/GenBank/DDBJ databases">
        <title>Genomic Encyclopedia of Type Strains, Phase IV (KMG-IV): sequencing the most valuable type-strain genomes for metagenomic binning, comparative biology and taxonomic classification.</title>
        <authorList>
            <person name="Goeker M."/>
        </authorList>
    </citation>
    <scope>NUCLEOTIDE SEQUENCE [LARGE SCALE GENOMIC DNA]</scope>
    <source>
        <strain evidence="7 8">DSM 102865</strain>
    </source>
</reference>
<dbReference type="InterPro" id="IPR010383">
    <property type="entry name" value="Glyco_hydrolase_94_b-supersand"/>
</dbReference>
<dbReference type="Gene3D" id="2.70.98.40">
    <property type="entry name" value="Glycoside hydrolase, family 65, N-terminal domain"/>
    <property type="match status" value="2"/>
</dbReference>
<dbReference type="InterPro" id="IPR052047">
    <property type="entry name" value="GH94_Enzymes"/>
</dbReference>
<gene>
    <name evidence="7" type="ORF">FHS68_003989</name>
</gene>
<comment type="caution">
    <text evidence="7">The sequence shown here is derived from an EMBL/GenBank/DDBJ whole genome shotgun (WGS) entry which is preliminary data.</text>
</comment>
<feature type="transmembrane region" description="Helical" evidence="3">
    <location>
        <begin position="962"/>
        <end position="981"/>
    </location>
</feature>
<dbReference type="InterPro" id="IPR011013">
    <property type="entry name" value="Gal_mutarotase_sf_dom"/>
</dbReference>
<dbReference type="PANTHER" id="PTHR37469">
    <property type="entry name" value="CELLOBIONIC ACID PHOSPHORYLASE-RELATED"/>
    <property type="match status" value="1"/>
</dbReference>
<protein>
    <submittedName>
        <fullName evidence="7">Cellobiose phosphorylase</fullName>
    </submittedName>
</protein>
<dbReference type="InterPro" id="IPR012341">
    <property type="entry name" value="6hp_glycosidase-like_sf"/>
</dbReference>
<evidence type="ECO:0000259" key="4">
    <source>
        <dbReference type="Pfam" id="PF06165"/>
    </source>
</evidence>